<evidence type="ECO:0000256" key="2">
    <source>
        <dbReference type="ARBA" id="ARBA00008326"/>
    </source>
</evidence>
<reference evidence="10" key="1">
    <citation type="submission" date="2013-11" db="EMBL/GenBank/DDBJ databases">
        <title>The genomic landscape of the Guanapo guppy.</title>
        <authorList>
            <person name="Kuenstner A."/>
            <person name="Dreyer C."/>
        </authorList>
    </citation>
    <scope>NUCLEOTIDE SEQUENCE</scope>
    <source>
        <strain evidence="10">Guanapo</strain>
    </source>
</reference>
<reference evidence="9" key="2">
    <citation type="submission" date="2025-08" db="UniProtKB">
        <authorList>
            <consortium name="Ensembl"/>
        </authorList>
    </citation>
    <scope>IDENTIFICATION</scope>
    <source>
        <strain evidence="9">Guanapo</strain>
    </source>
</reference>
<evidence type="ECO:0000313" key="10">
    <source>
        <dbReference type="Proteomes" id="UP000242638"/>
    </source>
</evidence>
<dbReference type="Proteomes" id="UP000242638">
    <property type="component" value="Unassembled WGS sequence"/>
</dbReference>
<evidence type="ECO:0000256" key="7">
    <source>
        <dbReference type="SAM" id="MobiDB-lite"/>
    </source>
</evidence>
<evidence type="ECO:0000256" key="6">
    <source>
        <dbReference type="ARBA" id="ARBA00023183"/>
    </source>
</evidence>
<feature type="chain" id="PRO_5018154161" evidence="8">
    <location>
        <begin position="17"/>
        <end position="240"/>
    </location>
</feature>
<accession>A0A3P9MRY1</accession>
<dbReference type="GO" id="GO:0005576">
    <property type="term" value="C:extracellular region"/>
    <property type="evidence" value="ECO:0007669"/>
    <property type="project" value="UniProtKB-SubCell"/>
</dbReference>
<evidence type="ECO:0000313" key="9">
    <source>
        <dbReference type="Ensembl" id="ENSPREP00000000117.1"/>
    </source>
</evidence>
<dbReference type="AlphaFoldDB" id="A0A3P9MRY1"/>
<evidence type="ECO:0000256" key="4">
    <source>
        <dbReference type="ARBA" id="ARBA00022729"/>
    </source>
</evidence>
<comment type="subcellular location">
    <subcellularLocation>
        <location evidence="1">Secreted</location>
    </subcellularLocation>
</comment>
<keyword evidence="3" id="KW-0964">Secreted</keyword>
<dbReference type="Pfam" id="PF06473">
    <property type="entry name" value="FGF-BP1"/>
    <property type="match status" value="1"/>
</dbReference>
<name>A0A3P9MRY1_POERE</name>
<evidence type="ECO:0000256" key="3">
    <source>
        <dbReference type="ARBA" id="ARBA00022525"/>
    </source>
</evidence>
<reference evidence="9" key="3">
    <citation type="submission" date="2025-09" db="UniProtKB">
        <authorList>
            <consortium name="Ensembl"/>
        </authorList>
    </citation>
    <scope>IDENTIFICATION</scope>
    <source>
        <strain evidence="9">Guanapo</strain>
    </source>
</reference>
<dbReference type="GO" id="GO:0007267">
    <property type="term" value="P:cell-cell signaling"/>
    <property type="evidence" value="ECO:0007669"/>
    <property type="project" value="TreeGrafter"/>
</dbReference>
<dbReference type="OMA" id="QGKSYWC"/>
<dbReference type="PANTHER" id="PTHR15258:SF1">
    <property type="entry name" value="FIBROBLAST GROWTH FACTOR-BINDING PROTEIN 2"/>
    <property type="match status" value="1"/>
</dbReference>
<dbReference type="GeneTree" id="ENSGT00940000154372"/>
<evidence type="ECO:0000256" key="1">
    <source>
        <dbReference type="ARBA" id="ARBA00004613"/>
    </source>
</evidence>
<dbReference type="Bgee" id="ENSPREG00000000113">
    <property type="expression patterns" value="Expressed in head"/>
</dbReference>
<feature type="region of interest" description="Disordered" evidence="7">
    <location>
        <begin position="141"/>
        <end position="216"/>
    </location>
</feature>
<dbReference type="GO" id="GO:0005737">
    <property type="term" value="C:cytoplasm"/>
    <property type="evidence" value="ECO:0007669"/>
    <property type="project" value="Ensembl"/>
</dbReference>
<evidence type="ECO:0000256" key="8">
    <source>
        <dbReference type="SAM" id="SignalP"/>
    </source>
</evidence>
<proteinExistence type="inferred from homology"/>
<dbReference type="InterPro" id="IPR010510">
    <property type="entry name" value="FGF1-bd"/>
</dbReference>
<comment type="similarity">
    <text evidence="2">Belongs to the fibroblast growth factor-binding protein family.</text>
</comment>
<sequence length="240" mass="27081">MKLMMLPLLLVAAVCGSNVQSNDSSNDSKQRQQQSIVWDDTIRFITKTKDSCTMGVSAAGNFTRLRVSCRSPSQATGRSYYCDFQGQPNQCGAYNKNPRHYFVQMMWELRKLKNACQGAKIYRPHMCRKYSDEAQMTFMTSWPKTSAPKPPKPGQEQRKPAVPAVQYKPTATHKPTKPQPQLVKPLPGRGSQGKRSTPKPAKTAPRPTKEPVSRSSRLATEYCWKSFHGLCSYVIGWFLN</sequence>
<dbReference type="STRING" id="8081.ENSPREP00000000117"/>
<dbReference type="Ensembl" id="ENSPRET00000000141.1">
    <property type="protein sequence ID" value="ENSPREP00000000117.1"/>
    <property type="gene ID" value="ENSPREG00000000113.1"/>
</dbReference>
<evidence type="ECO:0000256" key="5">
    <source>
        <dbReference type="ARBA" id="ARBA00023157"/>
    </source>
</evidence>
<dbReference type="PANTHER" id="PTHR15258">
    <property type="entry name" value="FGF BINDING PROTEIN-RELATED"/>
    <property type="match status" value="1"/>
</dbReference>
<dbReference type="GO" id="GO:0019838">
    <property type="term" value="F:growth factor binding"/>
    <property type="evidence" value="ECO:0007669"/>
    <property type="project" value="UniProtKB-KW"/>
</dbReference>
<protein>
    <submittedName>
        <fullName evidence="9">Fibroblast growth factor binding protein 2b</fullName>
    </submittedName>
</protein>
<keyword evidence="4 8" id="KW-0732">Signal</keyword>
<feature type="signal peptide" evidence="8">
    <location>
        <begin position="1"/>
        <end position="16"/>
    </location>
</feature>
<keyword evidence="5" id="KW-1015">Disulfide bond</keyword>
<keyword evidence="6" id="KW-0340">Growth factor binding</keyword>
<keyword evidence="10" id="KW-1185">Reference proteome</keyword>
<organism evidence="9 10">
    <name type="scientific">Poecilia reticulata</name>
    <name type="common">Guppy</name>
    <name type="synonym">Acanthophacelus reticulatus</name>
    <dbReference type="NCBI Taxonomy" id="8081"/>
    <lineage>
        <taxon>Eukaryota</taxon>
        <taxon>Metazoa</taxon>
        <taxon>Chordata</taxon>
        <taxon>Craniata</taxon>
        <taxon>Vertebrata</taxon>
        <taxon>Euteleostomi</taxon>
        <taxon>Actinopterygii</taxon>
        <taxon>Neopterygii</taxon>
        <taxon>Teleostei</taxon>
        <taxon>Neoteleostei</taxon>
        <taxon>Acanthomorphata</taxon>
        <taxon>Ovalentaria</taxon>
        <taxon>Atherinomorphae</taxon>
        <taxon>Cyprinodontiformes</taxon>
        <taxon>Poeciliidae</taxon>
        <taxon>Poeciliinae</taxon>
        <taxon>Poecilia</taxon>
    </lineage>
</organism>